<protein>
    <submittedName>
        <fullName evidence="1">Uncharacterized protein</fullName>
    </submittedName>
</protein>
<accession>A0A0A9GVE4</accession>
<reference evidence="1" key="2">
    <citation type="journal article" date="2015" name="Data Brief">
        <title>Shoot transcriptome of the giant reed, Arundo donax.</title>
        <authorList>
            <person name="Barrero R.A."/>
            <person name="Guerrero F.D."/>
            <person name="Moolhuijzen P."/>
            <person name="Goolsby J.A."/>
            <person name="Tidwell J."/>
            <person name="Bellgard S.E."/>
            <person name="Bellgard M.I."/>
        </authorList>
    </citation>
    <scope>NUCLEOTIDE SEQUENCE</scope>
    <source>
        <tissue evidence="1">Shoot tissue taken approximately 20 cm above the soil surface</tissue>
    </source>
</reference>
<name>A0A0A9GVE4_ARUDO</name>
<organism evidence="1">
    <name type="scientific">Arundo donax</name>
    <name type="common">Giant reed</name>
    <name type="synonym">Donax arundinaceus</name>
    <dbReference type="NCBI Taxonomy" id="35708"/>
    <lineage>
        <taxon>Eukaryota</taxon>
        <taxon>Viridiplantae</taxon>
        <taxon>Streptophyta</taxon>
        <taxon>Embryophyta</taxon>
        <taxon>Tracheophyta</taxon>
        <taxon>Spermatophyta</taxon>
        <taxon>Magnoliopsida</taxon>
        <taxon>Liliopsida</taxon>
        <taxon>Poales</taxon>
        <taxon>Poaceae</taxon>
        <taxon>PACMAD clade</taxon>
        <taxon>Arundinoideae</taxon>
        <taxon>Arundineae</taxon>
        <taxon>Arundo</taxon>
    </lineage>
</organism>
<reference evidence="1" key="1">
    <citation type="submission" date="2014-09" db="EMBL/GenBank/DDBJ databases">
        <authorList>
            <person name="Magalhaes I.L.F."/>
            <person name="Oliveira U."/>
            <person name="Santos F.R."/>
            <person name="Vidigal T.H.D.A."/>
            <person name="Brescovit A.D."/>
            <person name="Santos A.J."/>
        </authorList>
    </citation>
    <scope>NUCLEOTIDE SEQUENCE</scope>
    <source>
        <tissue evidence="1">Shoot tissue taken approximately 20 cm above the soil surface</tissue>
    </source>
</reference>
<dbReference type="EMBL" id="GBRH01170387">
    <property type="protein sequence ID" value="JAE27509.1"/>
    <property type="molecule type" value="Transcribed_RNA"/>
</dbReference>
<evidence type="ECO:0000313" key="1">
    <source>
        <dbReference type="EMBL" id="JAE27509.1"/>
    </source>
</evidence>
<dbReference type="AlphaFoldDB" id="A0A0A9GVE4"/>
<proteinExistence type="predicted"/>
<sequence>MVRSHPPWILFNNNKFTCGVTNLRLHF</sequence>